<feature type="signal peptide" evidence="9">
    <location>
        <begin position="1"/>
        <end position="32"/>
    </location>
</feature>
<keyword evidence="7" id="KW-0961">Cell wall biogenesis/degradation</keyword>
<dbReference type="InterPro" id="IPR036779">
    <property type="entry name" value="LysM_dom_sf"/>
</dbReference>
<name>A0A1T4JLM7_9LACT</name>
<dbReference type="EMBL" id="FUWO01000001">
    <property type="protein sequence ID" value="SJZ31051.1"/>
    <property type="molecule type" value="Genomic_DNA"/>
</dbReference>
<dbReference type="CDD" id="cd00118">
    <property type="entry name" value="LysM"/>
    <property type="match status" value="5"/>
</dbReference>
<reference evidence="13" key="1">
    <citation type="submission" date="2017-02" db="EMBL/GenBank/DDBJ databases">
        <authorList>
            <person name="Varghese N."/>
            <person name="Submissions S."/>
        </authorList>
    </citation>
    <scope>NUCLEOTIDE SEQUENCE [LARGE SCALE GENOMIC DNA]</scope>
    <source>
        <strain evidence="13">DSM 15739</strain>
    </source>
</reference>
<evidence type="ECO:0000313" key="12">
    <source>
        <dbReference type="EMBL" id="SJZ31051.1"/>
    </source>
</evidence>
<feature type="compositionally biased region" description="Basic and acidic residues" evidence="8">
    <location>
        <begin position="237"/>
        <end position="250"/>
    </location>
</feature>
<evidence type="ECO:0000256" key="9">
    <source>
        <dbReference type="SAM" id="SignalP"/>
    </source>
</evidence>
<keyword evidence="13" id="KW-1185">Reference proteome</keyword>
<gene>
    <name evidence="12" type="ORF">SAMN02746011_00124</name>
</gene>
<feature type="domain" description="LysM" evidence="10">
    <location>
        <begin position="174"/>
        <end position="217"/>
    </location>
</feature>
<evidence type="ECO:0000256" key="6">
    <source>
        <dbReference type="ARBA" id="ARBA00022807"/>
    </source>
</evidence>
<dbReference type="OrthoDB" id="2139777at2"/>
<dbReference type="GO" id="GO:0008932">
    <property type="term" value="F:lytic endotransglycosylase activity"/>
    <property type="evidence" value="ECO:0007669"/>
    <property type="project" value="TreeGrafter"/>
</dbReference>
<dbReference type="Proteomes" id="UP000189941">
    <property type="component" value="Unassembled WGS sequence"/>
</dbReference>
<dbReference type="SUPFAM" id="SSF54001">
    <property type="entry name" value="Cysteine proteinases"/>
    <property type="match status" value="1"/>
</dbReference>
<dbReference type="Pfam" id="PF01476">
    <property type="entry name" value="LysM"/>
    <property type="match status" value="5"/>
</dbReference>
<feature type="domain" description="LysM" evidence="10">
    <location>
        <begin position="434"/>
        <end position="477"/>
    </location>
</feature>
<dbReference type="GO" id="GO:0008234">
    <property type="term" value="F:cysteine-type peptidase activity"/>
    <property type="evidence" value="ECO:0007669"/>
    <property type="project" value="UniProtKB-KW"/>
</dbReference>
<accession>A0A1T4JLM7</accession>
<dbReference type="InterPro" id="IPR018392">
    <property type="entry name" value="LysM"/>
</dbReference>
<evidence type="ECO:0000256" key="2">
    <source>
        <dbReference type="ARBA" id="ARBA00022670"/>
    </source>
</evidence>
<evidence type="ECO:0000259" key="10">
    <source>
        <dbReference type="PROSITE" id="PS51782"/>
    </source>
</evidence>
<evidence type="ECO:0000256" key="4">
    <source>
        <dbReference type="ARBA" id="ARBA00022737"/>
    </source>
</evidence>
<feature type="chain" id="PRO_5039496309" evidence="9">
    <location>
        <begin position="33"/>
        <end position="754"/>
    </location>
</feature>
<evidence type="ECO:0000259" key="11">
    <source>
        <dbReference type="PROSITE" id="PS51935"/>
    </source>
</evidence>
<feature type="region of interest" description="Disordered" evidence="8">
    <location>
        <begin position="80"/>
        <end position="129"/>
    </location>
</feature>
<dbReference type="GO" id="GO:0006508">
    <property type="term" value="P:proteolysis"/>
    <property type="evidence" value="ECO:0007669"/>
    <property type="project" value="UniProtKB-KW"/>
</dbReference>
<dbReference type="Gene3D" id="3.10.350.10">
    <property type="entry name" value="LysM domain"/>
    <property type="match status" value="5"/>
</dbReference>
<proteinExistence type="inferred from homology"/>
<dbReference type="Gene3D" id="3.90.1720.10">
    <property type="entry name" value="endopeptidase domain like (from Nostoc punctiforme)"/>
    <property type="match status" value="1"/>
</dbReference>
<evidence type="ECO:0000256" key="8">
    <source>
        <dbReference type="SAM" id="MobiDB-lite"/>
    </source>
</evidence>
<comment type="similarity">
    <text evidence="1">Belongs to the peptidase C40 family.</text>
</comment>
<dbReference type="PROSITE" id="PS51782">
    <property type="entry name" value="LYSM"/>
    <property type="match status" value="5"/>
</dbReference>
<protein>
    <submittedName>
        <fullName evidence="12">LysM repeat-containing protein</fullName>
    </submittedName>
</protein>
<sequence>MGNKILKKSKGKWIAVSASVLATMALSAQVQAEEATNYDEVVVEAVSEEANAEAGGDTVVNEAEVVEDNDTTVEAVSTVEESEAVQESEPAKETESVVDSETTEANSEQVETTEVPAEATGDETLPAETEEVVVTEETTNESVKAEDVQVEKTEESVVRKLYTPTASPVSPTVKTYQIVSGDTLWKIANQHKVSVANLMDWNKLTSNIIRVNQKLVVSKPTTQTTHPVEKPTTPTKPVEEKPAETTKPVETKPVTKTTNYTIKRGDTLNRIAAQHGVSVAQLRQWNNISGHLIYPNQKIIVNKVTTTQPVETTKPDEKPTTPTKPVETKPETKTTNYTIKRGDTLNRIAAQHGVSVAQLRQWNNISGHLIYPNQKIIVNKVTTTQPVETTKPEEKPTTPTKPETKPEEKPTEPTKPVENDKKDELVTIPAFEEKKHTVSYGDTLYEIAKANNVTVNQIMTWNKLSSTVIRTGQNLKVSDPSKASSSMTLTRAELEAKIAAENEKLRLAAEAQKKAGDRVVEVDADYDGTLIKTYWNQTGYRMPLITVASRYGVTVAQLKQWNPLLTSNYLLADQEIAVSDPEAGNPAKLGRATKNYLVINEASEKVTSEGVKKVLDWFKARENKTFYSMTDRNGPNSYDCSSAVYYALINAGYLNRNTWIGNTDSMFAMEGGLLLPIPESQVRAGDIFISGYKYNSSGAAGHTGVAINNKEIYHSTYNNKYFYDGIVRSQTAGRTGSSSRPLYWYRLNENYRRK</sequence>
<dbReference type="SUPFAM" id="SSF54106">
    <property type="entry name" value="LysM domain"/>
    <property type="match status" value="4"/>
</dbReference>
<feature type="region of interest" description="Disordered" evidence="8">
    <location>
        <begin position="308"/>
        <end position="337"/>
    </location>
</feature>
<dbReference type="Pfam" id="PF05382">
    <property type="entry name" value="Amidase_5"/>
    <property type="match status" value="1"/>
</dbReference>
<dbReference type="InterPro" id="IPR038765">
    <property type="entry name" value="Papain-like_cys_pep_sf"/>
</dbReference>
<feature type="domain" description="LysM" evidence="10">
    <location>
        <begin position="335"/>
        <end position="378"/>
    </location>
</feature>
<feature type="compositionally biased region" description="Basic and acidic residues" evidence="8">
    <location>
        <begin position="390"/>
        <end position="424"/>
    </location>
</feature>
<evidence type="ECO:0000256" key="3">
    <source>
        <dbReference type="ARBA" id="ARBA00022729"/>
    </source>
</evidence>
<dbReference type="InterPro" id="IPR008044">
    <property type="entry name" value="Phage_lysin"/>
</dbReference>
<dbReference type="RefSeq" id="WP_159443813.1">
    <property type="nucleotide sequence ID" value="NZ_FUWO01000001.1"/>
</dbReference>
<keyword evidence="5" id="KW-0378">Hydrolase</keyword>
<feature type="region of interest" description="Disordered" evidence="8">
    <location>
        <begin position="383"/>
        <end position="424"/>
    </location>
</feature>
<dbReference type="AlphaFoldDB" id="A0A1T4JLM7"/>
<dbReference type="PANTHER" id="PTHR33734:SF22">
    <property type="entry name" value="MEMBRANE-BOUND LYTIC MUREIN TRANSGLYCOSYLASE D"/>
    <property type="match status" value="1"/>
</dbReference>
<feature type="compositionally biased region" description="Low complexity" evidence="8">
    <location>
        <begin position="224"/>
        <end position="236"/>
    </location>
</feature>
<dbReference type="GO" id="GO:0071555">
    <property type="term" value="P:cell wall organization"/>
    <property type="evidence" value="ECO:0007669"/>
    <property type="project" value="UniProtKB-KW"/>
</dbReference>
<evidence type="ECO:0000313" key="13">
    <source>
        <dbReference type="Proteomes" id="UP000189941"/>
    </source>
</evidence>
<dbReference type="SMART" id="SM00257">
    <property type="entry name" value="LysM"/>
    <property type="match status" value="5"/>
</dbReference>
<keyword evidence="4" id="KW-0677">Repeat</keyword>
<keyword evidence="3 9" id="KW-0732">Signal</keyword>
<dbReference type="InterPro" id="IPR000064">
    <property type="entry name" value="NLP_P60_dom"/>
</dbReference>
<keyword evidence="6" id="KW-0788">Thiol protease</keyword>
<dbReference type="PANTHER" id="PTHR33734">
    <property type="entry name" value="LYSM DOMAIN-CONTAINING GPI-ANCHORED PROTEIN 2"/>
    <property type="match status" value="1"/>
</dbReference>
<evidence type="ECO:0000256" key="5">
    <source>
        <dbReference type="ARBA" id="ARBA00022801"/>
    </source>
</evidence>
<feature type="domain" description="NlpC/P60" evidence="11">
    <location>
        <begin position="608"/>
        <end position="754"/>
    </location>
</feature>
<organism evidence="12 13">
    <name type="scientific">Globicatella sulfidifaciens DSM 15739</name>
    <dbReference type="NCBI Taxonomy" id="1121925"/>
    <lineage>
        <taxon>Bacteria</taxon>
        <taxon>Bacillati</taxon>
        <taxon>Bacillota</taxon>
        <taxon>Bacilli</taxon>
        <taxon>Lactobacillales</taxon>
        <taxon>Aerococcaceae</taxon>
        <taxon>Globicatella</taxon>
    </lineage>
</organism>
<evidence type="ECO:0000256" key="1">
    <source>
        <dbReference type="ARBA" id="ARBA00007074"/>
    </source>
</evidence>
<dbReference type="PROSITE" id="PS51935">
    <property type="entry name" value="NLPC_P60"/>
    <property type="match status" value="1"/>
</dbReference>
<dbReference type="STRING" id="1121925.SAMN02746011_00124"/>
<feature type="domain" description="LysM" evidence="10">
    <location>
        <begin position="258"/>
        <end position="301"/>
    </location>
</feature>
<feature type="region of interest" description="Disordered" evidence="8">
    <location>
        <begin position="220"/>
        <end position="250"/>
    </location>
</feature>
<feature type="domain" description="LysM" evidence="10">
    <location>
        <begin position="532"/>
        <end position="578"/>
    </location>
</feature>
<keyword evidence="2" id="KW-0645">Protease</keyword>
<evidence type="ECO:0000256" key="7">
    <source>
        <dbReference type="ARBA" id="ARBA00023316"/>
    </source>
</evidence>